<dbReference type="GO" id="GO:0003924">
    <property type="term" value="F:GTPase activity"/>
    <property type="evidence" value="ECO:0007669"/>
    <property type="project" value="InterPro"/>
</dbReference>
<keyword evidence="4" id="KW-1185">Reference proteome</keyword>
<dbReference type="AlphaFoldDB" id="A0A6P0UI61"/>
<dbReference type="SMART" id="SM00173">
    <property type="entry name" value="RAS"/>
    <property type="match status" value="1"/>
</dbReference>
<dbReference type="PRINTS" id="PR00449">
    <property type="entry name" value="RASTRNSFRMNG"/>
</dbReference>
<protein>
    <submittedName>
        <fullName evidence="3">GTP-binding protein</fullName>
    </submittedName>
</protein>
<comment type="caution">
    <text evidence="3">The sequence shown here is derived from an EMBL/GenBank/DDBJ whole genome shotgun (WGS) entry which is preliminary data.</text>
</comment>
<dbReference type="RefSeq" id="WP_163605939.1">
    <property type="nucleotide sequence ID" value="NZ_JAABOO010000001.1"/>
</dbReference>
<dbReference type="InterPro" id="IPR001806">
    <property type="entry name" value="Small_GTPase"/>
</dbReference>
<dbReference type="SMART" id="SM00175">
    <property type="entry name" value="RAB"/>
    <property type="match status" value="1"/>
</dbReference>
<dbReference type="PROSITE" id="PS51421">
    <property type="entry name" value="RAS"/>
    <property type="match status" value="1"/>
</dbReference>
<evidence type="ECO:0000313" key="3">
    <source>
        <dbReference type="EMBL" id="NER12934.1"/>
    </source>
</evidence>
<dbReference type="SMART" id="SM00174">
    <property type="entry name" value="RHO"/>
    <property type="match status" value="1"/>
</dbReference>
<dbReference type="InterPro" id="IPR050227">
    <property type="entry name" value="Rab"/>
</dbReference>
<organism evidence="3 4">
    <name type="scientific">Leptobacterium flavescens</name>
    <dbReference type="NCBI Taxonomy" id="472055"/>
    <lineage>
        <taxon>Bacteria</taxon>
        <taxon>Pseudomonadati</taxon>
        <taxon>Bacteroidota</taxon>
        <taxon>Flavobacteriia</taxon>
        <taxon>Flavobacteriales</taxon>
        <taxon>Flavobacteriaceae</taxon>
        <taxon>Leptobacterium</taxon>
    </lineage>
</organism>
<name>A0A6P0UI61_9FLAO</name>
<dbReference type="InterPro" id="IPR005225">
    <property type="entry name" value="Small_GTP-bd"/>
</dbReference>
<dbReference type="CDD" id="cd00154">
    <property type="entry name" value="Rab"/>
    <property type="match status" value="1"/>
</dbReference>
<sequence length="162" mass="18153">MTLSKKVVILGHFGVGKTSLIRRFVENSFSENYQVSIGVHIMKKEVEVPESENVTLILWDLEGTDDIEKVRQSYLLGTHGLIYVFDVTRPTTFQNINSDIEALSAKLPGVPLQLIGNKIDLVDLNELKKLLKENKIKYDYLSSAKTGAQVNELFTDLAKALS</sequence>
<dbReference type="InterPro" id="IPR027417">
    <property type="entry name" value="P-loop_NTPase"/>
</dbReference>
<dbReference type="Proteomes" id="UP000468581">
    <property type="component" value="Unassembled WGS sequence"/>
</dbReference>
<evidence type="ECO:0000256" key="2">
    <source>
        <dbReference type="ARBA" id="ARBA00023134"/>
    </source>
</evidence>
<dbReference type="Gene3D" id="3.40.50.300">
    <property type="entry name" value="P-loop containing nucleotide triphosphate hydrolases"/>
    <property type="match status" value="1"/>
</dbReference>
<reference evidence="3 4" key="1">
    <citation type="submission" date="2020-01" db="EMBL/GenBank/DDBJ databases">
        <title>Leptobacterium flavescens.</title>
        <authorList>
            <person name="Wang G."/>
        </authorList>
    </citation>
    <scope>NUCLEOTIDE SEQUENCE [LARGE SCALE GENOMIC DNA]</scope>
    <source>
        <strain evidence="3 4">KCTC 22160</strain>
    </source>
</reference>
<dbReference type="PROSITE" id="PS51419">
    <property type="entry name" value="RAB"/>
    <property type="match status" value="1"/>
</dbReference>
<dbReference type="GO" id="GO:0005525">
    <property type="term" value="F:GTP binding"/>
    <property type="evidence" value="ECO:0007669"/>
    <property type="project" value="UniProtKB-KW"/>
</dbReference>
<dbReference type="EMBL" id="JAABOO010000001">
    <property type="protein sequence ID" value="NER12934.1"/>
    <property type="molecule type" value="Genomic_DNA"/>
</dbReference>
<evidence type="ECO:0000256" key="1">
    <source>
        <dbReference type="ARBA" id="ARBA00022741"/>
    </source>
</evidence>
<dbReference type="SUPFAM" id="SSF52540">
    <property type="entry name" value="P-loop containing nucleoside triphosphate hydrolases"/>
    <property type="match status" value="1"/>
</dbReference>
<accession>A0A6P0UI61</accession>
<proteinExistence type="predicted"/>
<evidence type="ECO:0000313" key="4">
    <source>
        <dbReference type="Proteomes" id="UP000468581"/>
    </source>
</evidence>
<dbReference type="NCBIfam" id="TIGR00231">
    <property type="entry name" value="small_GTP"/>
    <property type="match status" value="1"/>
</dbReference>
<gene>
    <name evidence="3" type="ORF">GWK08_05755</name>
</gene>
<keyword evidence="1" id="KW-0547">Nucleotide-binding</keyword>
<keyword evidence="2" id="KW-0342">GTP-binding</keyword>
<dbReference type="Pfam" id="PF00071">
    <property type="entry name" value="Ras"/>
    <property type="match status" value="1"/>
</dbReference>
<dbReference type="PANTHER" id="PTHR47977">
    <property type="entry name" value="RAS-RELATED PROTEIN RAB"/>
    <property type="match status" value="1"/>
</dbReference>